<keyword evidence="8" id="KW-0206">Cytoskeleton</keyword>
<evidence type="ECO:0000259" key="13">
    <source>
        <dbReference type="PROSITE" id="PS50067"/>
    </source>
</evidence>
<dbReference type="CDD" id="cd23649">
    <property type="entry name" value="Khc_CBD_cc"/>
    <property type="match status" value="1"/>
</dbReference>
<evidence type="ECO:0000256" key="5">
    <source>
        <dbReference type="ARBA" id="ARBA00022840"/>
    </source>
</evidence>
<comment type="subcellular location">
    <subcellularLocation>
        <location evidence="1">Cytoplasm</location>
        <location evidence="1">Cytoskeleton</location>
    </subcellularLocation>
</comment>
<feature type="coiled-coil region" evidence="11">
    <location>
        <begin position="418"/>
        <end position="543"/>
    </location>
</feature>
<evidence type="ECO:0000256" key="11">
    <source>
        <dbReference type="SAM" id="Coils"/>
    </source>
</evidence>
<dbReference type="FunFam" id="3.40.850.10:FF:000009">
    <property type="entry name" value="Kinesin-like protein"/>
    <property type="match status" value="1"/>
</dbReference>
<keyword evidence="4 9" id="KW-0547">Nucleotide-binding</keyword>
<dbReference type="PANTHER" id="PTHR47968:SF68">
    <property type="entry name" value="KINESIN-LIKE PROTEIN"/>
    <property type="match status" value="1"/>
</dbReference>
<dbReference type="PANTHER" id="PTHR47968">
    <property type="entry name" value="CENTROMERE PROTEIN E"/>
    <property type="match status" value="1"/>
</dbReference>
<keyword evidence="6 11" id="KW-0175">Coiled coil</keyword>
<reference evidence="14 15" key="1">
    <citation type="journal article" date="2018" name="Genomics">
        <title>Molecular footprints of inshore aquatic adaptation in Indo-Pacific humpback dolphin (Sousa chinensis).</title>
        <authorList>
            <person name="Ming Y."/>
            <person name="Jian J."/>
            <person name="Yu F."/>
            <person name="Yu X."/>
            <person name="Wang J."/>
            <person name="Liu W."/>
        </authorList>
    </citation>
    <scope>NUCLEOTIDE SEQUENCE [LARGE SCALE GENOMIC DNA]</scope>
    <source>
        <strain evidence="14">MY-2018</strain>
        <tissue evidence="14">Skin</tissue>
    </source>
</reference>
<evidence type="ECO:0000256" key="8">
    <source>
        <dbReference type="ARBA" id="ARBA00023212"/>
    </source>
</evidence>
<dbReference type="AlphaFoldDB" id="A0A484GFT1"/>
<sequence>MADPAECNIKVMCRFRPLNESEVNRGDKYIAKFQGEDTIMIASKPYAFDRVFQSNTSQEQVYNDCAKKIVKDVLEGYNGTIFAYGQTSSGKTHTMEGKLHDPEGMGIIPRIVQDIFNYIYSMDENLEFHIKVSYFEIYLDKIRDLLDVSKTNLSVHEDKNRVPYVKGCTERFVCSPDEVMDTIDEGKSNRHVAVTNMNEHSSRSHSIFLINVKQENTQTEQKLSGKLYLVDLAGSEKVSKTGAEGAVLDEAKNINKSLSALGNVISALAEGSTYVPYRDSKMTRILQDSLGGNCRTTIVICCSPSSYNESETKSTLLFGQRAKTIKNTVCVNVELTAEQWKKKYEREKEKNKTLRNTIQWLENELNRWRNGETVPIDEQFDKEKANLEAFAVDKDITITNDKPAATIGVTGNFTDSERRKCEEEIAKLYKQLDDKDEEINQQSQLVEKLKTQMLDQEELLASTRRDQDNMQAELNRLQAENDASKEEVKEVLQALEELAVNYDQKSQEVEDKTKEYELLSDELNQKSASLASIDAELQKLKEMTNHQKKRAAEMMASLLKDLAEIGIAVGNNDVKQPEGTGMIDEEFTVARLYISKMKSEVKTMVKRCRQLESTQTESSRKVEENEKELAACQLRISQHEAKIRSLTEYLQNVEQKKRQLEESVDSLSEELVQLRAQEKVHEMEKEHLNKVQTANEVKATVEQQIQSHRETHQKQISSLRDEVEAKEKLITDLQDQNQKMALEQGRLRAEHEKLKATEQDKSRKLRELTVMQDRREQARQDLKGLEETVAKELQTLHNLRKLFVQDLATRVKKSAEVDSDDTGGSAAQKQKISFLENNLEQLTKVHKQLVRDNADLRCELPKLEKRLRATAERVKALESALKEAKENASRDRKRYQQEVDRIKEAVRSKNMARRGHSAQIAKPIRPGQHPAASPAHPSAVRGGGAPVQNGPPAAVRGGGGEQAW</sequence>
<dbReference type="GO" id="GO:0005874">
    <property type="term" value="C:microtubule"/>
    <property type="evidence" value="ECO:0007669"/>
    <property type="project" value="UniProtKB-KW"/>
</dbReference>
<feature type="compositionally biased region" description="Low complexity" evidence="12">
    <location>
        <begin position="929"/>
        <end position="939"/>
    </location>
</feature>
<dbReference type="InterPro" id="IPR059182">
    <property type="entry name" value="Khc_C"/>
</dbReference>
<comment type="similarity">
    <text evidence="9 10">Belongs to the TRAFAC class myosin-kinesin ATPase superfamily. Kinesin family.</text>
</comment>
<dbReference type="PROSITE" id="PS50067">
    <property type="entry name" value="KINESIN_MOTOR_2"/>
    <property type="match status" value="1"/>
</dbReference>
<evidence type="ECO:0000256" key="12">
    <source>
        <dbReference type="SAM" id="MobiDB-lite"/>
    </source>
</evidence>
<keyword evidence="5 9" id="KW-0067">ATP-binding</keyword>
<gene>
    <name evidence="14" type="ORF">DBR06_SOUSAS16910008</name>
</gene>
<keyword evidence="15" id="KW-1185">Reference proteome</keyword>
<evidence type="ECO:0000256" key="7">
    <source>
        <dbReference type="ARBA" id="ARBA00023175"/>
    </source>
</evidence>
<dbReference type="InterPro" id="IPR027640">
    <property type="entry name" value="Kinesin-like_fam"/>
</dbReference>
<dbReference type="PRINTS" id="PR00380">
    <property type="entry name" value="KINESINHEAVY"/>
</dbReference>
<feature type="binding site" evidence="9">
    <location>
        <begin position="85"/>
        <end position="92"/>
    </location>
    <ligand>
        <name>ATP</name>
        <dbReference type="ChEBI" id="CHEBI:30616"/>
    </ligand>
</feature>
<evidence type="ECO:0000256" key="9">
    <source>
        <dbReference type="PROSITE-ProRule" id="PRU00283"/>
    </source>
</evidence>
<keyword evidence="7 9" id="KW-0505">Motor protein</keyword>
<dbReference type="SMART" id="SM00129">
    <property type="entry name" value="KISc"/>
    <property type="match status" value="1"/>
</dbReference>
<feature type="non-terminal residue" evidence="14">
    <location>
        <position position="964"/>
    </location>
</feature>
<dbReference type="InterPro" id="IPR019821">
    <property type="entry name" value="Kinesin_motor_CS"/>
</dbReference>
<accession>A0A484GFT1</accession>
<dbReference type="Pfam" id="PF00225">
    <property type="entry name" value="Kinesin"/>
    <property type="match status" value="1"/>
</dbReference>
<organism evidence="14 15">
    <name type="scientific">Sousa chinensis</name>
    <name type="common">Indo-pacific humpbacked dolphin</name>
    <name type="synonym">Steno chinensis</name>
    <dbReference type="NCBI Taxonomy" id="103600"/>
    <lineage>
        <taxon>Eukaryota</taxon>
        <taxon>Metazoa</taxon>
        <taxon>Chordata</taxon>
        <taxon>Craniata</taxon>
        <taxon>Vertebrata</taxon>
        <taxon>Euteleostomi</taxon>
        <taxon>Mammalia</taxon>
        <taxon>Eutheria</taxon>
        <taxon>Laurasiatheria</taxon>
        <taxon>Artiodactyla</taxon>
        <taxon>Whippomorpha</taxon>
        <taxon>Cetacea</taxon>
        <taxon>Odontoceti</taxon>
        <taxon>Delphinidae</taxon>
        <taxon>Sousa</taxon>
    </lineage>
</organism>
<feature type="coiled-coil region" evidence="11">
    <location>
        <begin position="330"/>
        <end position="371"/>
    </location>
</feature>
<evidence type="ECO:0000313" key="14">
    <source>
        <dbReference type="EMBL" id="TEA34573.1"/>
    </source>
</evidence>
<dbReference type="GO" id="GO:0005524">
    <property type="term" value="F:ATP binding"/>
    <property type="evidence" value="ECO:0007669"/>
    <property type="project" value="UniProtKB-UniRule"/>
</dbReference>
<dbReference type="GO" id="GO:0008017">
    <property type="term" value="F:microtubule binding"/>
    <property type="evidence" value="ECO:0007669"/>
    <property type="project" value="InterPro"/>
</dbReference>
<evidence type="ECO:0000256" key="1">
    <source>
        <dbReference type="ARBA" id="ARBA00004245"/>
    </source>
</evidence>
<dbReference type="InterPro" id="IPR001752">
    <property type="entry name" value="Kinesin_motor_dom"/>
</dbReference>
<evidence type="ECO:0000256" key="4">
    <source>
        <dbReference type="ARBA" id="ARBA00022741"/>
    </source>
</evidence>
<name>A0A484GFT1_SOUCH</name>
<feature type="region of interest" description="Disordered" evidence="12">
    <location>
        <begin position="907"/>
        <end position="964"/>
    </location>
</feature>
<feature type="domain" description="Kinesin motor" evidence="13">
    <location>
        <begin position="8"/>
        <end position="325"/>
    </location>
</feature>
<dbReference type="CDD" id="cd01369">
    <property type="entry name" value="KISc_KHC_KIF5"/>
    <property type="match status" value="1"/>
</dbReference>
<keyword evidence="3 10" id="KW-0493">Microtubule</keyword>
<dbReference type="PROSITE" id="PS00411">
    <property type="entry name" value="KINESIN_MOTOR_1"/>
    <property type="match status" value="1"/>
</dbReference>
<dbReference type="GO" id="GO:0003777">
    <property type="term" value="F:microtubule motor activity"/>
    <property type="evidence" value="ECO:0007669"/>
    <property type="project" value="InterPro"/>
</dbReference>
<dbReference type="SUPFAM" id="SSF52540">
    <property type="entry name" value="P-loop containing nucleoside triphosphate hydrolases"/>
    <property type="match status" value="1"/>
</dbReference>
<evidence type="ECO:0000256" key="6">
    <source>
        <dbReference type="ARBA" id="ARBA00023054"/>
    </source>
</evidence>
<evidence type="ECO:0000256" key="3">
    <source>
        <dbReference type="ARBA" id="ARBA00022701"/>
    </source>
</evidence>
<evidence type="ECO:0000313" key="15">
    <source>
        <dbReference type="Proteomes" id="UP000295264"/>
    </source>
</evidence>
<dbReference type="InterPro" id="IPR036961">
    <property type="entry name" value="Kinesin_motor_dom_sf"/>
</dbReference>
<dbReference type="Gene3D" id="3.40.850.10">
    <property type="entry name" value="Kinesin motor domain"/>
    <property type="match status" value="1"/>
</dbReference>
<evidence type="ECO:0000256" key="2">
    <source>
        <dbReference type="ARBA" id="ARBA00022490"/>
    </source>
</evidence>
<dbReference type="EMBL" id="QWLN02009078">
    <property type="protein sequence ID" value="TEA34573.1"/>
    <property type="molecule type" value="Genomic_DNA"/>
</dbReference>
<dbReference type="Proteomes" id="UP000295264">
    <property type="component" value="Unassembled WGS sequence"/>
</dbReference>
<protein>
    <recommendedName>
        <fullName evidence="10">Kinesin-like protein</fullName>
    </recommendedName>
</protein>
<evidence type="ECO:0000256" key="10">
    <source>
        <dbReference type="RuleBase" id="RU000394"/>
    </source>
</evidence>
<feature type="coiled-coil region" evidence="11">
    <location>
        <begin position="594"/>
        <end position="743"/>
    </location>
</feature>
<dbReference type="InterPro" id="IPR027417">
    <property type="entry name" value="P-loop_NTPase"/>
</dbReference>
<comment type="caution">
    <text evidence="14">The sequence shown here is derived from an EMBL/GenBank/DDBJ whole genome shotgun (WGS) entry which is preliminary data.</text>
</comment>
<dbReference type="GO" id="GO:0007018">
    <property type="term" value="P:microtubule-based movement"/>
    <property type="evidence" value="ECO:0007669"/>
    <property type="project" value="InterPro"/>
</dbReference>
<keyword evidence="2" id="KW-0963">Cytoplasm</keyword>
<proteinExistence type="inferred from homology"/>
<dbReference type="Gene3D" id="6.10.250.1590">
    <property type="match status" value="1"/>
</dbReference>